<proteinExistence type="inferred from homology"/>
<dbReference type="Proteomes" id="UP000010880">
    <property type="component" value="Chromosome"/>
</dbReference>
<dbReference type="CDD" id="cd03257">
    <property type="entry name" value="ABC_NikE_OppD_transporters"/>
    <property type="match status" value="1"/>
</dbReference>
<evidence type="ECO:0000259" key="5">
    <source>
        <dbReference type="PROSITE" id="PS50893"/>
    </source>
</evidence>
<comment type="similarity">
    <text evidence="1">Belongs to the ABC transporter superfamily.</text>
</comment>
<dbReference type="PANTHER" id="PTHR43776">
    <property type="entry name" value="TRANSPORT ATP-BINDING PROTEIN"/>
    <property type="match status" value="1"/>
</dbReference>
<dbReference type="KEGG" id="hhl:Halha_2514"/>
<sequence>MTEQNLINKQDVILELKNLKKYFPIKQGIFKRTVGYVKAVDGVSLNIRRGETVALVGESGCGKSTLGRCILKIHEATAGEINYYSKNRDNKIDVTEVTSKDLLNLRREIQTIFQDPYSALNPRMNILQILTEPYKFHDLGKSKVEIRSEIEGLLEKVGLRPSYLSRFPHEFSGGQRQRVAIARALTLNPDLIVADEPVSALDVSIQGQTINLMKDLQNELNLTYLFISHDIALVDRIADRVAVMYLGNLVEVAETSELVSNVSHPYTEALLSAVPIADPSIEQERIPLSDEIPSPSDPPSGCPFHTRCIYAEKECREKTPELKEIEDGHYTACHFAEELDMQQFDSRAV</sequence>
<dbReference type="RefSeq" id="WP_015328102.1">
    <property type="nucleotide sequence ID" value="NC_019978.1"/>
</dbReference>
<keyword evidence="4 6" id="KW-0067">ATP-binding</keyword>
<dbReference type="STRING" id="748449.Halha_2514"/>
<dbReference type="GO" id="GO:0005524">
    <property type="term" value="F:ATP binding"/>
    <property type="evidence" value="ECO:0007669"/>
    <property type="project" value="UniProtKB-KW"/>
</dbReference>
<keyword evidence="3" id="KW-0547">Nucleotide-binding</keyword>
<dbReference type="SUPFAM" id="SSF52540">
    <property type="entry name" value="P-loop containing nucleoside triphosphate hydrolases"/>
    <property type="match status" value="1"/>
</dbReference>
<dbReference type="GO" id="GO:0015833">
    <property type="term" value="P:peptide transport"/>
    <property type="evidence" value="ECO:0007669"/>
    <property type="project" value="InterPro"/>
</dbReference>
<dbReference type="Pfam" id="PF00005">
    <property type="entry name" value="ABC_tran"/>
    <property type="match status" value="1"/>
</dbReference>
<reference evidence="7" key="1">
    <citation type="submission" date="2012-02" db="EMBL/GenBank/DDBJ databases">
        <title>The complete genome of Halobacteroides halobius DSM 5150.</title>
        <authorList>
            <person name="Lucas S."/>
            <person name="Copeland A."/>
            <person name="Lapidus A."/>
            <person name="Glavina del Rio T."/>
            <person name="Dalin E."/>
            <person name="Tice H."/>
            <person name="Bruce D."/>
            <person name="Goodwin L."/>
            <person name="Pitluck S."/>
            <person name="Peters L."/>
            <person name="Mikhailova N."/>
            <person name="Gu W."/>
            <person name="Kyrpides N."/>
            <person name="Mavromatis K."/>
            <person name="Ivanova N."/>
            <person name="Brettin T."/>
            <person name="Detter J.C."/>
            <person name="Han C."/>
            <person name="Larimer F."/>
            <person name="Land M."/>
            <person name="Hauser L."/>
            <person name="Markowitz V."/>
            <person name="Cheng J.-F."/>
            <person name="Hugenholtz P."/>
            <person name="Woyke T."/>
            <person name="Wu D."/>
            <person name="Tindall B."/>
            <person name="Pomrenke H."/>
            <person name="Brambilla E."/>
            <person name="Klenk H.-P."/>
            <person name="Eisen J.A."/>
        </authorList>
    </citation>
    <scope>NUCLEOTIDE SEQUENCE [LARGE SCALE GENOMIC DNA]</scope>
    <source>
        <strain evidence="7">ATCC 35273 / DSM 5150 / MD-1</strain>
    </source>
</reference>
<feature type="domain" description="ABC transporter" evidence="5">
    <location>
        <begin position="14"/>
        <end position="271"/>
    </location>
</feature>
<dbReference type="Pfam" id="PF08352">
    <property type="entry name" value="oligo_HPY"/>
    <property type="match status" value="1"/>
</dbReference>
<organism evidence="6 7">
    <name type="scientific">Halobacteroides halobius (strain ATCC 35273 / DSM 5150 / MD-1)</name>
    <dbReference type="NCBI Taxonomy" id="748449"/>
    <lineage>
        <taxon>Bacteria</taxon>
        <taxon>Bacillati</taxon>
        <taxon>Bacillota</taxon>
        <taxon>Clostridia</taxon>
        <taxon>Halanaerobiales</taxon>
        <taxon>Halobacteroidaceae</taxon>
        <taxon>Halobacteroides</taxon>
    </lineage>
</organism>
<dbReference type="InterPro" id="IPR003593">
    <property type="entry name" value="AAA+_ATPase"/>
</dbReference>
<dbReference type="OrthoDB" id="9806285at2"/>
<dbReference type="eggNOG" id="COG4608">
    <property type="taxonomic scope" value="Bacteria"/>
</dbReference>
<dbReference type="PROSITE" id="PS00211">
    <property type="entry name" value="ABC_TRANSPORTER_1"/>
    <property type="match status" value="1"/>
</dbReference>
<keyword evidence="7" id="KW-1185">Reference proteome</keyword>
<dbReference type="SMART" id="SM00382">
    <property type="entry name" value="AAA"/>
    <property type="match status" value="1"/>
</dbReference>
<protein>
    <submittedName>
        <fullName evidence="6">Oligopeptide/dipeptide ABC transporter, ATP-binding protein</fullName>
    </submittedName>
</protein>
<dbReference type="PANTHER" id="PTHR43776:SF7">
    <property type="entry name" value="D,D-DIPEPTIDE TRANSPORT ATP-BINDING PROTEIN DDPF-RELATED"/>
    <property type="match status" value="1"/>
</dbReference>
<evidence type="ECO:0000256" key="2">
    <source>
        <dbReference type="ARBA" id="ARBA00022448"/>
    </source>
</evidence>
<evidence type="ECO:0000256" key="4">
    <source>
        <dbReference type="ARBA" id="ARBA00022840"/>
    </source>
</evidence>
<evidence type="ECO:0000256" key="1">
    <source>
        <dbReference type="ARBA" id="ARBA00005417"/>
    </source>
</evidence>
<dbReference type="Gene3D" id="3.40.50.300">
    <property type="entry name" value="P-loop containing nucleotide triphosphate hydrolases"/>
    <property type="match status" value="1"/>
</dbReference>
<dbReference type="EMBL" id="CP003359">
    <property type="protein sequence ID" value="AGB42388.1"/>
    <property type="molecule type" value="Genomic_DNA"/>
</dbReference>
<dbReference type="PATRIC" id="fig|748449.3.peg.2436"/>
<dbReference type="PROSITE" id="PS50893">
    <property type="entry name" value="ABC_TRANSPORTER_2"/>
    <property type="match status" value="1"/>
</dbReference>
<evidence type="ECO:0000313" key="6">
    <source>
        <dbReference type="EMBL" id="AGB42388.1"/>
    </source>
</evidence>
<dbReference type="HOGENOM" id="CLU_000604_1_23_9"/>
<name>L0KE94_HALHC</name>
<accession>L0KE94</accession>
<keyword evidence="2" id="KW-0813">Transport</keyword>
<gene>
    <name evidence="6" type="ordered locus">Halha_2514</name>
</gene>
<dbReference type="NCBIfam" id="TIGR01727">
    <property type="entry name" value="oligo_HPY"/>
    <property type="match status" value="1"/>
</dbReference>
<dbReference type="FunFam" id="3.40.50.300:FF:000016">
    <property type="entry name" value="Oligopeptide ABC transporter ATP-binding component"/>
    <property type="match status" value="1"/>
</dbReference>
<dbReference type="GO" id="GO:0055085">
    <property type="term" value="P:transmembrane transport"/>
    <property type="evidence" value="ECO:0007669"/>
    <property type="project" value="UniProtKB-ARBA"/>
</dbReference>
<evidence type="ECO:0000313" key="7">
    <source>
        <dbReference type="Proteomes" id="UP000010880"/>
    </source>
</evidence>
<dbReference type="InterPro" id="IPR013563">
    <property type="entry name" value="Oligopep_ABC_C"/>
</dbReference>
<dbReference type="GO" id="GO:0016887">
    <property type="term" value="F:ATP hydrolysis activity"/>
    <property type="evidence" value="ECO:0007669"/>
    <property type="project" value="InterPro"/>
</dbReference>
<dbReference type="InterPro" id="IPR050319">
    <property type="entry name" value="ABC_transp_ATP-bind"/>
</dbReference>
<dbReference type="InterPro" id="IPR027417">
    <property type="entry name" value="P-loop_NTPase"/>
</dbReference>
<dbReference type="AlphaFoldDB" id="L0KE94"/>
<dbReference type="InterPro" id="IPR003439">
    <property type="entry name" value="ABC_transporter-like_ATP-bd"/>
</dbReference>
<dbReference type="InterPro" id="IPR017871">
    <property type="entry name" value="ABC_transporter-like_CS"/>
</dbReference>
<evidence type="ECO:0000256" key="3">
    <source>
        <dbReference type="ARBA" id="ARBA00022741"/>
    </source>
</evidence>